<evidence type="ECO:0000313" key="9">
    <source>
        <dbReference type="Proteomes" id="UP000216024"/>
    </source>
</evidence>
<dbReference type="PANTHER" id="PTHR43840:SF15">
    <property type="entry name" value="MITOCHONDRIAL METAL TRANSPORTER 1-RELATED"/>
    <property type="match status" value="1"/>
</dbReference>
<evidence type="ECO:0000256" key="5">
    <source>
        <dbReference type="ARBA" id="ARBA00023136"/>
    </source>
</evidence>
<evidence type="ECO:0000256" key="2">
    <source>
        <dbReference type="ARBA" id="ARBA00022448"/>
    </source>
</evidence>
<feature type="transmembrane region" description="Helical" evidence="6">
    <location>
        <begin position="103"/>
        <end position="134"/>
    </location>
</feature>
<dbReference type="Proteomes" id="UP000216024">
    <property type="component" value="Unassembled WGS sequence"/>
</dbReference>
<dbReference type="GO" id="GO:0015086">
    <property type="term" value="F:cadmium ion transmembrane transporter activity"/>
    <property type="evidence" value="ECO:0007669"/>
    <property type="project" value="TreeGrafter"/>
</dbReference>
<evidence type="ECO:0000256" key="3">
    <source>
        <dbReference type="ARBA" id="ARBA00022692"/>
    </source>
</evidence>
<dbReference type="Gene3D" id="1.20.1510.10">
    <property type="entry name" value="Cation efflux protein transmembrane domain"/>
    <property type="match status" value="1"/>
</dbReference>
<evidence type="ECO:0000256" key="4">
    <source>
        <dbReference type="ARBA" id="ARBA00022989"/>
    </source>
</evidence>
<keyword evidence="3 6" id="KW-0812">Transmembrane</keyword>
<name>A0A267MED3_9FIRM</name>
<dbReference type="Pfam" id="PF01545">
    <property type="entry name" value="Cation_efflux"/>
    <property type="match status" value="1"/>
</dbReference>
<accession>A0A267MED3</accession>
<dbReference type="SUPFAM" id="SSF161111">
    <property type="entry name" value="Cation efflux protein transmembrane domain-like"/>
    <property type="match status" value="1"/>
</dbReference>
<feature type="transmembrane region" description="Helical" evidence="6">
    <location>
        <begin position="12"/>
        <end position="30"/>
    </location>
</feature>
<proteinExistence type="predicted"/>
<comment type="caution">
    <text evidence="8">The sequence shown here is derived from an EMBL/GenBank/DDBJ whole genome shotgun (WGS) entry which is preliminary data.</text>
</comment>
<keyword evidence="4 6" id="KW-1133">Transmembrane helix</keyword>
<dbReference type="RefSeq" id="WP_095135052.1">
    <property type="nucleotide sequence ID" value="NZ_NIBG01000022.1"/>
</dbReference>
<evidence type="ECO:0000259" key="7">
    <source>
        <dbReference type="Pfam" id="PF01545"/>
    </source>
</evidence>
<keyword evidence="5 6" id="KW-0472">Membrane</keyword>
<evidence type="ECO:0000313" key="8">
    <source>
        <dbReference type="EMBL" id="PAB57827.1"/>
    </source>
</evidence>
<evidence type="ECO:0000256" key="1">
    <source>
        <dbReference type="ARBA" id="ARBA00004141"/>
    </source>
</evidence>
<dbReference type="InterPro" id="IPR050291">
    <property type="entry name" value="CDF_Transporter"/>
</dbReference>
<feature type="transmembrane region" description="Helical" evidence="6">
    <location>
        <begin position="164"/>
        <end position="188"/>
    </location>
</feature>
<feature type="transmembrane region" description="Helical" evidence="6">
    <location>
        <begin position="77"/>
        <end position="97"/>
    </location>
</feature>
<dbReference type="InterPro" id="IPR058533">
    <property type="entry name" value="Cation_efflux_TM"/>
</dbReference>
<sequence>MSSLQSIEKKAMKNAFLMLCIMAALGIVVYNFSNSVAILIDGIFSLISAFSTLLAIKVSSLLEKEDKNYPFGFAGYETLYVIFRSFLLLVTVSLALVDSISKIILYITTGTVPIVNANVFMIYVIFIAIMYVLLNKLYGHYYTIANGKSELLLAEKFNAKSNSYLMLGVGASFLIIGLLKFTPLSFLVPISDSLIVLVIAVMVIIDTLKLFINSIKVLGGKGADSEEVNTLANSLASELNSIKKTPSIISNVRIQKIGKTAYISVDIDMNRNELEKEKLKEYTDNIRKSINEIYEYNRTFVNIV</sequence>
<dbReference type="PANTHER" id="PTHR43840">
    <property type="entry name" value="MITOCHONDRIAL METAL TRANSPORTER 1-RELATED"/>
    <property type="match status" value="1"/>
</dbReference>
<feature type="domain" description="Cation efflux protein transmembrane" evidence="7">
    <location>
        <begin position="15"/>
        <end position="218"/>
    </location>
</feature>
<dbReference type="GO" id="GO:0015093">
    <property type="term" value="F:ferrous iron transmembrane transporter activity"/>
    <property type="evidence" value="ECO:0007669"/>
    <property type="project" value="TreeGrafter"/>
</dbReference>
<dbReference type="GO" id="GO:0015341">
    <property type="term" value="F:zinc efflux antiporter activity"/>
    <property type="evidence" value="ECO:0007669"/>
    <property type="project" value="TreeGrafter"/>
</dbReference>
<feature type="transmembrane region" description="Helical" evidence="6">
    <location>
        <begin position="36"/>
        <end position="56"/>
    </location>
</feature>
<reference evidence="8 9" key="1">
    <citation type="submission" date="2017-06" db="EMBL/GenBank/DDBJ databases">
        <title>Draft genome sequence of anaerobic fermentative bacterium Anaeromicrobium sediminis DY2726D isolated from West Pacific Ocean sediments.</title>
        <authorList>
            <person name="Zeng X."/>
        </authorList>
    </citation>
    <scope>NUCLEOTIDE SEQUENCE [LARGE SCALE GENOMIC DNA]</scope>
    <source>
        <strain evidence="8 9">DY2726D</strain>
    </source>
</reference>
<keyword evidence="2" id="KW-0813">Transport</keyword>
<protein>
    <recommendedName>
        <fullName evidence="7">Cation efflux protein transmembrane domain-containing protein</fullName>
    </recommendedName>
</protein>
<dbReference type="GO" id="GO:0006882">
    <property type="term" value="P:intracellular zinc ion homeostasis"/>
    <property type="evidence" value="ECO:0007669"/>
    <property type="project" value="TreeGrafter"/>
</dbReference>
<feature type="transmembrane region" description="Helical" evidence="6">
    <location>
        <begin position="194"/>
        <end position="212"/>
    </location>
</feature>
<organism evidence="8 9">
    <name type="scientific">Anaeromicrobium sediminis</name>
    <dbReference type="NCBI Taxonomy" id="1478221"/>
    <lineage>
        <taxon>Bacteria</taxon>
        <taxon>Bacillati</taxon>
        <taxon>Bacillota</taxon>
        <taxon>Clostridia</taxon>
        <taxon>Peptostreptococcales</taxon>
        <taxon>Thermotaleaceae</taxon>
        <taxon>Anaeromicrobium</taxon>
    </lineage>
</organism>
<evidence type="ECO:0000256" key="6">
    <source>
        <dbReference type="SAM" id="Phobius"/>
    </source>
</evidence>
<gene>
    <name evidence="8" type="ORF">CCE28_17650</name>
</gene>
<keyword evidence="9" id="KW-1185">Reference proteome</keyword>
<dbReference type="OrthoDB" id="268546at2"/>
<dbReference type="InterPro" id="IPR027469">
    <property type="entry name" value="Cation_efflux_TMD_sf"/>
</dbReference>
<dbReference type="GO" id="GO:0005886">
    <property type="term" value="C:plasma membrane"/>
    <property type="evidence" value="ECO:0007669"/>
    <property type="project" value="TreeGrafter"/>
</dbReference>
<comment type="subcellular location">
    <subcellularLocation>
        <location evidence="1">Membrane</location>
        <topology evidence="1">Multi-pass membrane protein</topology>
    </subcellularLocation>
</comment>
<dbReference type="AlphaFoldDB" id="A0A267MED3"/>
<dbReference type="EMBL" id="NIBG01000022">
    <property type="protein sequence ID" value="PAB57827.1"/>
    <property type="molecule type" value="Genomic_DNA"/>
</dbReference>